<name>A0ABS5QMK1_9BACT</name>
<dbReference type="InterPro" id="IPR005746">
    <property type="entry name" value="Thioredoxin"/>
</dbReference>
<dbReference type="PRINTS" id="PR00421">
    <property type="entry name" value="THIOREDOXIN"/>
</dbReference>
<keyword evidence="3" id="KW-0249">Electron transport</keyword>
<evidence type="ECO:0000256" key="5">
    <source>
        <dbReference type="ARBA" id="ARBA00023284"/>
    </source>
</evidence>
<keyword evidence="5" id="KW-0676">Redox-active center</keyword>
<comment type="similarity">
    <text evidence="1 7">Belongs to the thioredoxin family.</text>
</comment>
<sequence length="109" mass="12111">MTGINLIEVTDSDFEEKVLKSEVPVIVDFWAPWCGPCKQFAPAFENLSLEYAGQVIFAKVNVDENQKYAGEFGIMSIPTIIVFKDGNIFQNPIIGANLDGIRSLLDNLK</sequence>
<dbReference type="PROSITE" id="PS00194">
    <property type="entry name" value="THIOREDOXIN_1"/>
    <property type="match status" value="1"/>
</dbReference>
<dbReference type="InterPro" id="IPR017937">
    <property type="entry name" value="Thioredoxin_CS"/>
</dbReference>
<evidence type="ECO:0000256" key="2">
    <source>
        <dbReference type="ARBA" id="ARBA00022448"/>
    </source>
</evidence>
<protein>
    <recommendedName>
        <fullName evidence="6 7">Thioredoxin</fullName>
    </recommendedName>
</protein>
<accession>A0ABS5QMK1</accession>
<keyword evidence="2" id="KW-0813">Transport</keyword>
<dbReference type="CDD" id="cd02947">
    <property type="entry name" value="TRX_family"/>
    <property type="match status" value="1"/>
</dbReference>
<evidence type="ECO:0000256" key="4">
    <source>
        <dbReference type="ARBA" id="ARBA00023157"/>
    </source>
</evidence>
<keyword evidence="10" id="KW-1185">Reference proteome</keyword>
<dbReference type="NCBIfam" id="TIGR01068">
    <property type="entry name" value="thioredoxin"/>
    <property type="match status" value="1"/>
</dbReference>
<dbReference type="SUPFAM" id="SSF52833">
    <property type="entry name" value="Thioredoxin-like"/>
    <property type="match status" value="1"/>
</dbReference>
<reference evidence="9 10" key="1">
    <citation type="journal article" date="2021" name="Nat. Commun.">
        <title>Reductive evolution and unique predatory mode in the CPR bacterium Vampirococcus lugosii.</title>
        <authorList>
            <person name="Moreira D."/>
            <person name="Zivanovic Y."/>
            <person name="Lopez-Archilla A.I."/>
            <person name="Iniesto M."/>
            <person name="Lopez-Garcia P."/>
        </authorList>
    </citation>
    <scope>NUCLEOTIDE SEQUENCE [LARGE SCALE GENOMIC DNA]</scope>
    <source>
        <strain evidence="9">Chiprana</strain>
    </source>
</reference>
<evidence type="ECO:0000256" key="3">
    <source>
        <dbReference type="ARBA" id="ARBA00022982"/>
    </source>
</evidence>
<gene>
    <name evidence="9" type="ORF">VAMP_59n85</name>
</gene>
<feature type="domain" description="Thioredoxin" evidence="8">
    <location>
        <begin position="1"/>
        <end position="109"/>
    </location>
</feature>
<proteinExistence type="inferred from homology"/>
<evidence type="ECO:0000313" key="9">
    <source>
        <dbReference type="EMBL" id="MBS8121988.1"/>
    </source>
</evidence>
<dbReference type="Gene3D" id="3.40.30.10">
    <property type="entry name" value="Glutaredoxin"/>
    <property type="match status" value="1"/>
</dbReference>
<evidence type="ECO:0000256" key="7">
    <source>
        <dbReference type="PIRNR" id="PIRNR000077"/>
    </source>
</evidence>
<dbReference type="EMBL" id="JAEDAM010000028">
    <property type="protein sequence ID" value="MBS8121988.1"/>
    <property type="molecule type" value="Genomic_DNA"/>
</dbReference>
<dbReference type="InterPro" id="IPR013766">
    <property type="entry name" value="Thioredoxin_domain"/>
</dbReference>
<comment type="caution">
    <text evidence="9">The sequence shown here is derived from an EMBL/GenBank/DDBJ whole genome shotgun (WGS) entry which is preliminary data.</text>
</comment>
<dbReference type="InterPro" id="IPR036249">
    <property type="entry name" value="Thioredoxin-like_sf"/>
</dbReference>
<evidence type="ECO:0000313" key="10">
    <source>
        <dbReference type="Proteomes" id="UP000680365"/>
    </source>
</evidence>
<dbReference type="Pfam" id="PF00085">
    <property type="entry name" value="Thioredoxin"/>
    <property type="match status" value="1"/>
</dbReference>
<dbReference type="RefSeq" id="WP_213349023.1">
    <property type="nucleotide sequence ID" value="NZ_JAEDAM010000028.1"/>
</dbReference>
<dbReference type="PANTHER" id="PTHR45663">
    <property type="entry name" value="GEO12009P1"/>
    <property type="match status" value="1"/>
</dbReference>
<dbReference type="PIRSF" id="PIRSF000077">
    <property type="entry name" value="Thioredoxin"/>
    <property type="match status" value="1"/>
</dbReference>
<dbReference type="PROSITE" id="PS51352">
    <property type="entry name" value="THIOREDOXIN_2"/>
    <property type="match status" value="1"/>
</dbReference>
<organism evidence="9 10">
    <name type="scientific">Candidatus Vampirococcus lugosii</name>
    <dbReference type="NCBI Taxonomy" id="2789015"/>
    <lineage>
        <taxon>Bacteria</taxon>
        <taxon>Candidatus Absconditibacteriota</taxon>
        <taxon>Vampirococcus</taxon>
    </lineage>
</organism>
<keyword evidence="4" id="KW-1015">Disulfide bond</keyword>
<dbReference type="PANTHER" id="PTHR45663:SF11">
    <property type="entry name" value="GEO12009P1"/>
    <property type="match status" value="1"/>
</dbReference>
<dbReference type="Proteomes" id="UP000680365">
    <property type="component" value="Unassembled WGS sequence"/>
</dbReference>
<evidence type="ECO:0000256" key="6">
    <source>
        <dbReference type="NCBIfam" id="TIGR01068"/>
    </source>
</evidence>
<evidence type="ECO:0000259" key="8">
    <source>
        <dbReference type="PROSITE" id="PS51352"/>
    </source>
</evidence>
<evidence type="ECO:0000256" key="1">
    <source>
        <dbReference type="ARBA" id="ARBA00008987"/>
    </source>
</evidence>